<sequence>MVSHIGSTRFALFLLCCLGTLMLSHTGPIYQLQPKEIQAIIVELQNLSKKLLDDYLNKEKGVQKFDSDLPSCFTSDSQAPGNINSSAILPYFKAISPSLNNDKSLYIIEQLDKLNFQNAPETEVSMPTDNFERKRFILTILRWFSNCLEHRAQ</sequence>
<dbReference type="Proteomes" id="UP000694387">
    <property type="component" value="Chromosome 8"/>
</dbReference>
<proteinExistence type="predicted"/>
<keyword evidence="2" id="KW-1185">Reference proteome</keyword>
<reference evidence="1" key="3">
    <citation type="submission" date="2025-09" db="UniProtKB">
        <authorList>
            <consortium name="Ensembl"/>
        </authorList>
    </citation>
    <scope>IDENTIFICATION</scope>
</reference>
<evidence type="ECO:0000313" key="2">
    <source>
        <dbReference type="Proteomes" id="UP000694387"/>
    </source>
</evidence>
<dbReference type="Pfam" id="PF15209">
    <property type="entry name" value="IL31"/>
    <property type="match status" value="1"/>
</dbReference>
<name>A0A9L0K1J7_EQUAS</name>
<dbReference type="PANTHER" id="PTHR38652">
    <property type="entry name" value="INTERLEUKIN-31"/>
    <property type="match status" value="1"/>
</dbReference>
<evidence type="ECO:0000313" key="1">
    <source>
        <dbReference type="Ensembl" id="ENSEASP00005058638.1"/>
    </source>
</evidence>
<dbReference type="AlphaFoldDB" id="A0A9L0K1J7"/>
<dbReference type="GeneTree" id="ENSGT00390000018074"/>
<dbReference type="GO" id="GO:0005615">
    <property type="term" value="C:extracellular space"/>
    <property type="evidence" value="ECO:0007669"/>
    <property type="project" value="TreeGrafter"/>
</dbReference>
<reference evidence="1 2" key="1">
    <citation type="journal article" date="2020" name="Nat. Commun.">
        <title>Donkey genomes provide new insights into domestication and selection for coat color.</title>
        <authorList>
            <person name="Wang"/>
            <person name="C."/>
            <person name="Li"/>
            <person name="H."/>
            <person name="Guo"/>
            <person name="Y."/>
            <person name="Huang"/>
            <person name="J."/>
            <person name="Sun"/>
            <person name="Y."/>
            <person name="Min"/>
            <person name="J."/>
            <person name="Wang"/>
            <person name="J."/>
            <person name="Fang"/>
            <person name="X."/>
            <person name="Zhao"/>
            <person name="Z."/>
            <person name="Wang"/>
            <person name="S."/>
            <person name="Zhang"/>
            <person name="Y."/>
            <person name="Liu"/>
            <person name="Q."/>
            <person name="Jiang"/>
            <person name="Q."/>
            <person name="Wang"/>
            <person name="X."/>
            <person name="Guo"/>
            <person name="Y."/>
            <person name="Yang"/>
            <person name="C."/>
            <person name="Wang"/>
            <person name="Y."/>
            <person name="Tian"/>
            <person name="F."/>
            <person name="Zhuang"/>
            <person name="G."/>
            <person name="Fan"/>
            <person name="Y."/>
            <person name="Gao"/>
            <person name="Q."/>
            <person name="Li"/>
            <person name="Y."/>
            <person name="Ju"/>
            <person name="Z."/>
            <person name="Li"/>
            <person name="J."/>
            <person name="Li"/>
            <person name="R."/>
            <person name="Hou"/>
            <person name="M."/>
            <person name="Yang"/>
            <person name="G."/>
            <person name="Liu"/>
            <person name="G."/>
            <person name="Liu"/>
            <person name="W."/>
            <person name="Guo"/>
            <person name="J."/>
            <person name="Pan"/>
            <person name="S."/>
            <person name="Fan"/>
            <person name="G."/>
            <person name="Zhang"/>
            <person name="W."/>
            <person name="Zhang"/>
            <person name="R."/>
            <person name="Yu"/>
            <person name="J."/>
            <person name="Zhang"/>
            <person name="X."/>
            <person name="Yin"/>
            <person name="Q."/>
            <person name="Ji"/>
            <person name="C."/>
            <person name="Jin"/>
            <person name="Y."/>
            <person name="Yue"/>
            <person name="G."/>
            <person name="Liu"/>
            <person name="M."/>
            <person name="Xu"/>
            <person name="J."/>
            <person name="Liu"/>
            <person name="S."/>
            <person name="Jordana"/>
            <person name="J."/>
            <person name="Noce"/>
            <person name="A."/>
            <person name="Amills"/>
            <person name="M."/>
            <person name="Wu"/>
            <person name="D.D."/>
            <person name="Li"/>
            <person name="S."/>
            <person name="Zhou"/>
            <person name="X. and Zhong"/>
            <person name="J."/>
        </authorList>
    </citation>
    <scope>NUCLEOTIDE SEQUENCE [LARGE SCALE GENOMIC DNA]</scope>
</reference>
<organism evidence="1 2">
    <name type="scientific">Equus asinus</name>
    <name type="common">Donkey</name>
    <name type="synonym">Equus africanus asinus</name>
    <dbReference type="NCBI Taxonomy" id="9793"/>
    <lineage>
        <taxon>Eukaryota</taxon>
        <taxon>Metazoa</taxon>
        <taxon>Chordata</taxon>
        <taxon>Craniata</taxon>
        <taxon>Vertebrata</taxon>
        <taxon>Euteleostomi</taxon>
        <taxon>Mammalia</taxon>
        <taxon>Eutheria</taxon>
        <taxon>Laurasiatheria</taxon>
        <taxon>Perissodactyla</taxon>
        <taxon>Equidae</taxon>
        <taxon>Equus</taxon>
    </lineage>
</organism>
<dbReference type="PANTHER" id="PTHR38652:SF1">
    <property type="entry name" value="INTERLEUKIN-31"/>
    <property type="match status" value="1"/>
</dbReference>
<dbReference type="Ensembl" id="ENSEAST00005067726.1">
    <property type="protein sequence ID" value="ENSEASP00005058638.1"/>
    <property type="gene ID" value="ENSEASG00005029549.1"/>
</dbReference>
<dbReference type="GO" id="GO:0005125">
    <property type="term" value="F:cytokine activity"/>
    <property type="evidence" value="ECO:0007669"/>
    <property type="project" value="TreeGrafter"/>
</dbReference>
<dbReference type="InterPro" id="IPR027987">
    <property type="entry name" value="IL-31"/>
</dbReference>
<reference evidence="1" key="2">
    <citation type="submission" date="2025-08" db="UniProtKB">
        <authorList>
            <consortium name="Ensembl"/>
        </authorList>
    </citation>
    <scope>IDENTIFICATION</scope>
</reference>
<accession>A0A9L0K1J7</accession>
<evidence type="ECO:0008006" key="3">
    <source>
        <dbReference type="Google" id="ProtNLM"/>
    </source>
</evidence>
<dbReference type="GO" id="GO:0005126">
    <property type="term" value="F:cytokine receptor binding"/>
    <property type="evidence" value="ECO:0007669"/>
    <property type="project" value="TreeGrafter"/>
</dbReference>
<protein>
    <recommendedName>
        <fullName evidence="3">Interleukin-31</fullName>
    </recommendedName>
</protein>